<dbReference type="InterPro" id="IPR051788">
    <property type="entry name" value="MFS_Transporter"/>
</dbReference>
<dbReference type="InterPro" id="IPR011701">
    <property type="entry name" value="MFS"/>
</dbReference>
<dbReference type="RefSeq" id="WP_180688481.1">
    <property type="nucleotide sequence ID" value="NZ_CP059052.1"/>
</dbReference>
<dbReference type="CDD" id="cd17393">
    <property type="entry name" value="MFS_MosC_like"/>
    <property type="match status" value="1"/>
</dbReference>
<comment type="subcellular location">
    <subcellularLocation>
        <location evidence="1">Membrane</location>
        <topology evidence="1">Multi-pass membrane protein</topology>
    </subcellularLocation>
</comment>
<feature type="transmembrane region" description="Helical" evidence="5">
    <location>
        <begin position="207"/>
        <end position="226"/>
    </location>
</feature>
<accession>A0A7D5ZXG8</accession>
<feature type="transmembrane region" description="Helical" evidence="5">
    <location>
        <begin position="359"/>
        <end position="381"/>
    </location>
</feature>
<reference evidence="6 7" key="1">
    <citation type="journal article" date="2009" name="Mikrobiologiia">
        <title>[Phenanthren biodegradation and interaction of Pseudomonas putida BS3701 and Burkholderia sp.BS3702 in plant rhizosphere].</title>
        <authorList>
            <person name="Ovchinnikova A.A."/>
            <person name="Vetrova A.A."/>
            <person name="Filonov A.E."/>
            <person name="Boronin A.M."/>
        </authorList>
    </citation>
    <scope>NUCLEOTIDE SEQUENCE [LARGE SCALE GENOMIC DNA]</scope>
    <source>
        <strain evidence="6 7">BS3701</strain>
    </source>
</reference>
<feature type="transmembrane region" description="Helical" evidence="5">
    <location>
        <begin position="142"/>
        <end position="162"/>
    </location>
</feature>
<feature type="transmembrane region" description="Helical" evidence="5">
    <location>
        <begin position="102"/>
        <end position="121"/>
    </location>
</feature>
<feature type="transmembrane region" description="Helical" evidence="5">
    <location>
        <begin position="168"/>
        <end position="186"/>
    </location>
</feature>
<dbReference type="Pfam" id="PF07690">
    <property type="entry name" value="MFS_1"/>
    <property type="match status" value="1"/>
</dbReference>
<feature type="transmembrane region" description="Helical" evidence="5">
    <location>
        <begin position="329"/>
        <end position="353"/>
    </location>
</feature>
<feature type="transmembrane region" description="Helical" evidence="5">
    <location>
        <begin position="76"/>
        <end position="96"/>
    </location>
</feature>
<feature type="transmembrane region" description="Helical" evidence="5">
    <location>
        <begin position="21"/>
        <end position="39"/>
    </location>
</feature>
<evidence type="ECO:0000313" key="7">
    <source>
        <dbReference type="Proteomes" id="UP000510934"/>
    </source>
</evidence>
<evidence type="ECO:0000256" key="1">
    <source>
        <dbReference type="ARBA" id="ARBA00004141"/>
    </source>
</evidence>
<feature type="transmembrane region" description="Helical" evidence="5">
    <location>
        <begin position="51"/>
        <end position="69"/>
    </location>
</feature>
<dbReference type="SUPFAM" id="SSF103473">
    <property type="entry name" value="MFS general substrate transporter"/>
    <property type="match status" value="1"/>
</dbReference>
<dbReference type="AlphaFoldDB" id="A0A7D5ZXG8"/>
<keyword evidence="2 5" id="KW-0812">Transmembrane</keyword>
<dbReference type="GO" id="GO:0022857">
    <property type="term" value="F:transmembrane transporter activity"/>
    <property type="evidence" value="ECO:0007669"/>
    <property type="project" value="InterPro"/>
</dbReference>
<name>A0A7D5ZXG8_PSEPU</name>
<keyword evidence="3 5" id="KW-1133">Transmembrane helix</keyword>
<sequence>MNAITDHLNAISRRNLAASRAAFFLPGVAMGAWAPLVPFAKERAGIGDGELGILLLCLGTGSMCMMPFVAKIVSKVGCRATMIAAMLGAVLALLLLSSASEFYMLVVFLLLFGGCLGTADVTMNLQGSMVERGLGRSLMSGFHGLFSVGNIFSALVMSGLLWVGLSPFSAAFVLCALVLALLFTAGRHMLPYGERSDGSMLSRPTPYVLLLGVLCLIAFLVEGSMLDWSAVFLNTVRGMDINHSGIGFALFSVIMAIGRLSGDWLVPKLTERVVIVGGSCLASIGMVVAIFVDNQFAALGGFILIGAGIANLVPVFCSAAGKQGAMPVAMALSTVNAIGYLGILMGPAVIGFVAHLTTLSAALMMTGALLLIVIATSSTVVKRV</sequence>
<proteinExistence type="predicted"/>
<feature type="transmembrane region" description="Helical" evidence="5">
    <location>
        <begin position="246"/>
        <end position="266"/>
    </location>
</feature>
<protein>
    <submittedName>
        <fullName evidence="6">MFS transporter</fullName>
    </submittedName>
</protein>
<dbReference type="GO" id="GO:0016020">
    <property type="term" value="C:membrane"/>
    <property type="evidence" value="ECO:0007669"/>
    <property type="project" value="UniProtKB-SubCell"/>
</dbReference>
<feature type="transmembrane region" description="Helical" evidence="5">
    <location>
        <begin position="298"/>
        <end position="317"/>
    </location>
</feature>
<keyword evidence="4 5" id="KW-0472">Membrane</keyword>
<dbReference type="Proteomes" id="UP000510934">
    <property type="component" value="Chromosome"/>
</dbReference>
<organism evidence="6 7">
    <name type="scientific">Pseudomonas putida</name>
    <name type="common">Arthrobacter siderocapsulatus</name>
    <dbReference type="NCBI Taxonomy" id="303"/>
    <lineage>
        <taxon>Bacteria</taxon>
        <taxon>Pseudomonadati</taxon>
        <taxon>Pseudomonadota</taxon>
        <taxon>Gammaproteobacteria</taxon>
        <taxon>Pseudomonadales</taxon>
        <taxon>Pseudomonadaceae</taxon>
        <taxon>Pseudomonas</taxon>
    </lineage>
</organism>
<dbReference type="PANTHER" id="PTHR23514">
    <property type="entry name" value="BYPASS OF STOP CODON PROTEIN 6"/>
    <property type="match status" value="1"/>
</dbReference>
<evidence type="ECO:0000256" key="4">
    <source>
        <dbReference type="ARBA" id="ARBA00023136"/>
    </source>
</evidence>
<dbReference type="PANTHER" id="PTHR23514:SF13">
    <property type="entry name" value="INNER MEMBRANE PROTEIN YBJJ"/>
    <property type="match status" value="1"/>
</dbReference>
<dbReference type="Gene3D" id="1.20.1250.20">
    <property type="entry name" value="MFS general substrate transporter like domains"/>
    <property type="match status" value="2"/>
</dbReference>
<evidence type="ECO:0000256" key="3">
    <source>
        <dbReference type="ARBA" id="ARBA00022989"/>
    </source>
</evidence>
<dbReference type="EMBL" id="CP059052">
    <property type="protein sequence ID" value="QLJ12619.1"/>
    <property type="molecule type" value="Genomic_DNA"/>
</dbReference>
<evidence type="ECO:0000256" key="5">
    <source>
        <dbReference type="SAM" id="Phobius"/>
    </source>
</evidence>
<gene>
    <name evidence="6" type="ORF">H0H12_19475</name>
</gene>
<evidence type="ECO:0000313" key="6">
    <source>
        <dbReference type="EMBL" id="QLJ12619.1"/>
    </source>
</evidence>
<feature type="transmembrane region" description="Helical" evidence="5">
    <location>
        <begin position="273"/>
        <end position="292"/>
    </location>
</feature>
<evidence type="ECO:0000256" key="2">
    <source>
        <dbReference type="ARBA" id="ARBA00022692"/>
    </source>
</evidence>
<dbReference type="InterPro" id="IPR036259">
    <property type="entry name" value="MFS_trans_sf"/>
</dbReference>